<gene>
    <name evidence="2" type="ORF">BS50DRAFT_494426</name>
</gene>
<protein>
    <recommendedName>
        <fullName evidence="1">Peptidase C14 caspase domain-containing protein</fullName>
    </recommendedName>
</protein>
<sequence length="402" mass="46170">MEQSLHPLERNHSPIPRLGIKTALPLSPLSASDDEVQRLSGEDQHETELQEHWDQSIAKHMNIPEGYDDVQVLMIKWHDDIDQLCVRQEVNSLTRVFKEELHYEVEEVNLKAVNTQLQLQSAVTTWAFNKDTPHSLLIVYYAGHAVYDIETKLLKFSPTNEGDGLEVIWNQAEKPFLETVKADVLAIMDCCFASDLLRNVPEYGRTFEMLAASHMGETTASPGKDSFTASLITHLRDLAAEYADGYFTTRDIEERMKRERGIEGPALWRRIPGSSRHIRLSKMKPREERTKEFVPHRQFIHLGFALRYDSLSKDQIERLTKELPALFRKENIPLVDIKWLGCRKVGHPSFRQVAKWVLHNGKEIPAISPIQSRKRSSEAANLDEVVAEMVENSVSHKALRRH</sequence>
<dbReference type="InterPro" id="IPR011600">
    <property type="entry name" value="Pept_C14_caspase"/>
</dbReference>
<dbReference type="Proteomes" id="UP000240883">
    <property type="component" value="Unassembled WGS sequence"/>
</dbReference>
<accession>A0A2T2NPX4</accession>
<dbReference type="Pfam" id="PF00656">
    <property type="entry name" value="Peptidase_C14"/>
    <property type="match status" value="1"/>
</dbReference>
<evidence type="ECO:0000313" key="3">
    <source>
        <dbReference type="Proteomes" id="UP000240883"/>
    </source>
</evidence>
<proteinExistence type="predicted"/>
<reference evidence="2 3" key="1">
    <citation type="journal article" date="2018" name="Front. Microbiol.">
        <title>Genome-Wide Analysis of Corynespora cassiicola Leaf Fall Disease Putative Effectors.</title>
        <authorList>
            <person name="Lopez D."/>
            <person name="Ribeiro S."/>
            <person name="Label P."/>
            <person name="Fumanal B."/>
            <person name="Venisse J.S."/>
            <person name="Kohler A."/>
            <person name="de Oliveira R.R."/>
            <person name="Labutti K."/>
            <person name="Lipzen A."/>
            <person name="Lail K."/>
            <person name="Bauer D."/>
            <person name="Ohm R.A."/>
            <person name="Barry K.W."/>
            <person name="Spatafora J."/>
            <person name="Grigoriev I.V."/>
            <person name="Martin F.M."/>
            <person name="Pujade-Renaud V."/>
        </authorList>
    </citation>
    <scope>NUCLEOTIDE SEQUENCE [LARGE SCALE GENOMIC DNA]</scope>
    <source>
        <strain evidence="2 3">Philippines</strain>
    </source>
</reference>
<dbReference type="GO" id="GO:0004197">
    <property type="term" value="F:cysteine-type endopeptidase activity"/>
    <property type="evidence" value="ECO:0007669"/>
    <property type="project" value="InterPro"/>
</dbReference>
<dbReference type="STRING" id="1448308.A0A2T2NPX4"/>
<evidence type="ECO:0000313" key="2">
    <source>
        <dbReference type="EMBL" id="PSN67487.1"/>
    </source>
</evidence>
<organism evidence="2 3">
    <name type="scientific">Corynespora cassiicola Philippines</name>
    <dbReference type="NCBI Taxonomy" id="1448308"/>
    <lineage>
        <taxon>Eukaryota</taxon>
        <taxon>Fungi</taxon>
        <taxon>Dikarya</taxon>
        <taxon>Ascomycota</taxon>
        <taxon>Pezizomycotina</taxon>
        <taxon>Dothideomycetes</taxon>
        <taxon>Pleosporomycetidae</taxon>
        <taxon>Pleosporales</taxon>
        <taxon>Corynesporascaceae</taxon>
        <taxon>Corynespora</taxon>
    </lineage>
</organism>
<feature type="domain" description="Peptidase C14 caspase" evidence="1">
    <location>
        <begin position="89"/>
        <end position="202"/>
    </location>
</feature>
<evidence type="ECO:0000259" key="1">
    <source>
        <dbReference type="Pfam" id="PF00656"/>
    </source>
</evidence>
<dbReference type="EMBL" id="KZ678135">
    <property type="protein sequence ID" value="PSN67487.1"/>
    <property type="molecule type" value="Genomic_DNA"/>
</dbReference>
<name>A0A2T2NPX4_CORCC</name>
<keyword evidence="3" id="KW-1185">Reference proteome</keyword>
<dbReference type="OrthoDB" id="4760831at2759"/>
<dbReference type="AlphaFoldDB" id="A0A2T2NPX4"/>
<dbReference type="GO" id="GO:0006508">
    <property type="term" value="P:proteolysis"/>
    <property type="evidence" value="ECO:0007669"/>
    <property type="project" value="InterPro"/>
</dbReference>